<dbReference type="Pfam" id="PF00170">
    <property type="entry name" value="bZIP_1"/>
    <property type="match status" value="1"/>
</dbReference>
<dbReference type="PANTHER" id="PTHR40621:SF11">
    <property type="entry name" value="TRANSCRIPTION FACTOR KAPC-RELATED"/>
    <property type="match status" value="1"/>
</dbReference>
<feature type="compositionally biased region" description="Basic residues" evidence="9">
    <location>
        <begin position="140"/>
        <end position="149"/>
    </location>
</feature>
<dbReference type="PROSITE" id="PS00036">
    <property type="entry name" value="BZIP_BASIC"/>
    <property type="match status" value="1"/>
</dbReference>
<dbReference type="GeneID" id="85318254"/>
<feature type="region of interest" description="Disordered" evidence="9">
    <location>
        <begin position="1"/>
        <end position="175"/>
    </location>
</feature>
<evidence type="ECO:0000256" key="3">
    <source>
        <dbReference type="ARBA" id="ARBA00007163"/>
    </source>
</evidence>
<dbReference type="GO" id="GO:0001228">
    <property type="term" value="F:DNA-binding transcription activator activity, RNA polymerase II-specific"/>
    <property type="evidence" value="ECO:0007669"/>
    <property type="project" value="TreeGrafter"/>
</dbReference>
<evidence type="ECO:0000259" key="10">
    <source>
        <dbReference type="PROSITE" id="PS50217"/>
    </source>
</evidence>
<dbReference type="PROSITE" id="PS50217">
    <property type="entry name" value="BZIP"/>
    <property type="match status" value="1"/>
</dbReference>
<comment type="similarity">
    <text evidence="3">Belongs to the bZIP family.</text>
</comment>
<feature type="domain" description="BZIP" evidence="10">
    <location>
        <begin position="153"/>
        <end position="209"/>
    </location>
</feature>
<feature type="compositionally biased region" description="Basic and acidic residues" evidence="9">
    <location>
        <begin position="156"/>
        <end position="175"/>
    </location>
</feature>
<keyword evidence="12" id="KW-1185">Reference proteome</keyword>
<dbReference type="SUPFAM" id="SSF57959">
    <property type="entry name" value="Leucine zipper domain"/>
    <property type="match status" value="1"/>
</dbReference>
<dbReference type="Gene3D" id="1.20.5.170">
    <property type="match status" value="1"/>
</dbReference>
<dbReference type="Proteomes" id="UP001172101">
    <property type="component" value="Unassembled WGS sequence"/>
</dbReference>
<dbReference type="InterPro" id="IPR050936">
    <property type="entry name" value="AP-1-like"/>
</dbReference>
<evidence type="ECO:0000256" key="6">
    <source>
        <dbReference type="ARBA" id="ARBA00023163"/>
    </source>
</evidence>
<evidence type="ECO:0000256" key="9">
    <source>
        <dbReference type="SAM" id="MobiDB-lite"/>
    </source>
</evidence>
<evidence type="ECO:0000256" key="5">
    <source>
        <dbReference type="ARBA" id="ARBA00023125"/>
    </source>
</evidence>
<evidence type="ECO:0000256" key="1">
    <source>
        <dbReference type="ARBA" id="ARBA00004049"/>
    </source>
</evidence>
<dbReference type="SMART" id="SM00338">
    <property type="entry name" value="BRLZ"/>
    <property type="match status" value="1"/>
</dbReference>
<keyword evidence="4" id="KW-0805">Transcription regulation</keyword>
<protein>
    <recommendedName>
        <fullName evidence="8">Putative transcription factor kapC</fullName>
    </recommendedName>
</protein>
<comment type="caution">
    <text evidence="11">The sequence shown here is derived from an EMBL/GenBank/DDBJ whole genome shotgun (WGS) entry which is preliminary data.</text>
</comment>
<keyword evidence="5" id="KW-0238">DNA-binding</keyword>
<dbReference type="PANTHER" id="PTHR40621">
    <property type="entry name" value="TRANSCRIPTION FACTOR KAPC-RELATED"/>
    <property type="match status" value="1"/>
</dbReference>
<sequence length="227" mass="24921">MNFPNNDLNDPSAPPPFGPSHLHEDPTAAATAAAAEGASGAAPGDSEYPNEGLDRNLYANPYGYQDPTQYYSPLGEGPFGGDFFGDGSLGDGQAGSYPQAGPSGYSMPPAGDASYYYPTGEGSQVMYGQMAGPNRGLPHQSRKDRRRNRNYTPEQLAHRREQNRKSQRAFRDRKEQRIKELEQQISEVDQETEDINSALEVLQAEYQSLLESKENEKGKGKRPEKST</sequence>
<organism evidence="11 12">
    <name type="scientific">Lasiosphaeria miniovina</name>
    <dbReference type="NCBI Taxonomy" id="1954250"/>
    <lineage>
        <taxon>Eukaryota</taxon>
        <taxon>Fungi</taxon>
        <taxon>Dikarya</taxon>
        <taxon>Ascomycota</taxon>
        <taxon>Pezizomycotina</taxon>
        <taxon>Sordariomycetes</taxon>
        <taxon>Sordariomycetidae</taxon>
        <taxon>Sordariales</taxon>
        <taxon>Lasiosphaeriaceae</taxon>
        <taxon>Lasiosphaeria</taxon>
    </lineage>
</organism>
<feature type="region of interest" description="Disordered" evidence="9">
    <location>
        <begin position="208"/>
        <end position="227"/>
    </location>
</feature>
<feature type="compositionally biased region" description="Basic and acidic residues" evidence="9">
    <location>
        <begin position="211"/>
        <end position="227"/>
    </location>
</feature>
<dbReference type="EMBL" id="JAUIRO010000006">
    <property type="protein sequence ID" value="KAK0710124.1"/>
    <property type="molecule type" value="Genomic_DNA"/>
</dbReference>
<feature type="compositionally biased region" description="Gly residues" evidence="9">
    <location>
        <begin position="77"/>
        <end position="93"/>
    </location>
</feature>
<gene>
    <name evidence="11" type="ORF">B0T26DRAFT_432975</name>
</gene>
<dbReference type="RefSeq" id="XP_060293428.1">
    <property type="nucleotide sequence ID" value="XM_060434984.1"/>
</dbReference>
<dbReference type="InterPro" id="IPR004827">
    <property type="entry name" value="bZIP"/>
</dbReference>
<name>A0AA40A6B3_9PEZI</name>
<reference evidence="11" key="1">
    <citation type="submission" date="2023-06" db="EMBL/GenBank/DDBJ databases">
        <title>Genome-scale phylogeny and comparative genomics of the fungal order Sordariales.</title>
        <authorList>
            <consortium name="Lawrence Berkeley National Laboratory"/>
            <person name="Hensen N."/>
            <person name="Bonometti L."/>
            <person name="Westerberg I."/>
            <person name="Brannstrom I.O."/>
            <person name="Guillou S."/>
            <person name="Cros-Aarteil S."/>
            <person name="Calhoun S."/>
            <person name="Haridas S."/>
            <person name="Kuo A."/>
            <person name="Mondo S."/>
            <person name="Pangilinan J."/>
            <person name="Riley R."/>
            <person name="LaButti K."/>
            <person name="Andreopoulos B."/>
            <person name="Lipzen A."/>
            <person name="Chen C."/>
            <person name="Yanf M."/>
            <person name="Daum C."/>
            <person name="Ng V."/>
            <person name="Clum A."/>
            <person name="Steindorff A."/>
            <person name="Ohm R."/>
            <person name="Martin F."/>
            <person name="Silar P."/>
            <person name="Natvig D."/>
            <person name="Lalanne C."/>
            <person name="Gautier V."/>
            <person name="Ament-velasquez S.L."/>
            <person name="Kruys A."/>
            <person name="Hutchinson M.I."/>
            <person name="Powell A.J."/>
            <person name="Barry K."/>
            <person name="Miller A.N."/>
            <person name="Grigoriev I.V."/>
            <person name="Debuchy R."/>
            <person name="Gladieux P."/>
            <person name="Thoren M.H."/>
            <person name="Johannesson H."/>
        </authorList>
    </citation>
    <scope>NUCLEOTIDE SEQUENCE</scope>
    <source>
        <strain evidence="11">SMH2392-1A</strain>
    </source>
</reference>
<dbReference type="GO" id="GO:0000976">
    <property type="term" value="F:transcription cis-regulatory region binding"/>
    <property type="evidence" value="ECO:0007669"/>
    <property type="project" value="InterPro"/>
</dbReference>
<dbReference type="CDD" id="cd14688">
    <property type="entry name" value="bZIP_YAP"/>
    <property type="match status" value="1"/>
</dbReference>
<comment type="function">
    <text evidence="1">Putative transcription factor.</text>
</comment>
<evidence type="ECO:0000313" key="11">
    <source>
        <dbReference type="EMBL" id="KAK0710124.1"/>
    </source>
</evidence>
<proteinExistence type="inferred from homology"/>
<dbReference type="AlphaFoldDB" id="A0AA40A6B3"/>
<evidence type="ECO:0000256" key="7">
    <source>
        <dbReference type="ARBA" id="ARBA00023242"/>
    </source>
</evidence>
<dbReference type="GO" id="GO:0090575">
    <property type="term" value="C:RNA polymerase II transcription regulator complex"/>
    <property type="evidence" value="ECO:0007669"/>
    <property type="project" value="TreeGrafter"/>
</dbReference>
<evidence type="ECO:0000256" key="2">
    <source>
        <dbReference type="ARBA" id="ARBA00004123"/>
    </source>
</evidence>
<keyword evidence="7" id="KW-0539">Nucleus</keyword>
<dbReference type="InterPro" id="IPR046347">
    <property type="entry name" value="bZIP_sf"/>
</dbReference>
<evidence type="ECO:0000256" key="8">
    <source>
        <dbReference type="ARBA" id="ARBA00044067"/>
    </source>
</evidence>
<evidence type="ECO:0000313" key="12">
    <source>
        <dbReference type="Proteomes" id="UP001172101"/>
    </source>
</evidence>
<accession>A0AA40A6B3</accession>
<evidence type="ECO:0000256" key="4">
    <source>
        <dbReference type="ARBA" id="ARBA00023015"/>
    </source>
</evidence>
<comment type="subcellular location">
    <subcellularLocation>
        <location evidence="2">Nucleus</location>
    </subcellularLocation>
</comment>
<keyword evidence="6" id="KW-0804">Transcription</keyword>
<feature type="compositionally biased region" description="Low complexity" evidence="9">
    <location>
        <begin position="27"/>
        <end position="47"/>
    </location>
</feature>